<keyword evidence="4 6" id="KW-1133">Transmembrane helix</keyword>
<comment type="caution">
    <text evidence="7">The sequence shown here is derived from an EMBL/GenBank/DDBJ whole genome shotgun (WGS) entry which is preliminary data.</text>
</comment>
<keyword evidence="8" id="KW-1185">Reference proteome</keyword>
<evidence type="ECO:0000256" key="3">
    <source>
        <dbReference type="ARBA" id="ARBA00022692"/>
    </source>
</evidence>
<keyword evidence="5 6" id="KW-0472">Membrane</keyword>
<sequence length="144" mass="16213">MLRDTGEKIEKHLYAKGFRLPEIRSILKVQILLSMASALVGVLTVWLTMWPISFAVGVILGTYSFFSLARFIQQVILQSYSRQMLWGLLFRFYGRLMLTGLILFGLIIELRVPSSALVAGLATCMATMLVGIISRKAERKIKEA</sequence>
<evidence type="ECO:0000256" key="5">
    <source>
        <dbReference type="ARBA" id="ARBA00023136"/>
    </source>
</evidence>
<dbReference type="AlphaFoldDB" id="A0A7J0BEH0"/>
<dbReference type="RefSeq" id="WP_243452030.1">
    <property type="nucleotide sequence ID" value="NZ_BLVO01000004.1"/>
</dbReference>
<accession>A0A7J0BEH0</accession>
<protein>
    <submittedName>
        <fullName evidence="7">ATP synthase subunit I</fullName>
    </submittedName>
</protein>
<evidence type="ECO:0000256" key="4">
    <source>
        <dbReference type="ARBA" id="ARBA00022989"/>
    </source>
</evidence>
<evidence type="ECO:0000313" key="7">
    <source>
        <dbReference type="EMBL" id="GFM31938.1"/>
    </source>
</evidence>
<keyword evidence="3 6" id="KW-0812">Transmembrane</keyword>
<organism evidence="7 8">
    <name type="scientific">Desulfovibrio subterraneus</name>
    <dbReference type="NCBI Taxonomy" id="2718620"/>
    <lineage>
        <taxon>Bacteria</taxon>
        <taxon>Pseudomonadati</taxon>
        <taxon>Thermodesulfobacteriota</taxon>
        <taxon>Desulfovibrionia</taxon>
        <taxon>Desulfovibrionales</taxon>
        <taxon>Desulfovibrionaceae</taxon>
        <taxon>Desulfovibrio</taxon>
    </lineage>
</organism>
<dbReference type="EMBL" id="BLVO01000004">
    <property type="protein sequence ID" value="GFM31938.1"/>
    <property type="molecule type" value="Genomic_DNA"/>
</dbReference>
<evidence type="ECO:0000256" key="1">
    <source>
        <dbReference type="ARBA" id="ARBA00004651"/>
    </source>
</evidence>
<feature type="transmembrane region" description="Helical" evidence="6">
    <location>
        <begin position="114"/>
        <end position="133"/>
    </location>
</feature>
<dbReference type="Proteomes" id="UP000503840">
    <property type="component" value="Unassembled WGS sequence"/>
</dbReference>
<feature type="transmembrane region" description="Helical" evidence="6">
    <location>
        <begin position="52"/>
        <end position="72"/>
    </location>
</feature>
<dbReference type="GO" id="GO:0005886">
    <property type="term" value="C:plasma membrane"/>
    <property type="evidence" value="ECO:0007669"/>
    <property type="project" value="UniProtKB-SubCell"/>
</dbReference>
<gene>
    <name evidence="7" type="ORF">DSM101010T_03030</name>
</gene>
<evidence type="ECO:0000256" key="2">
    <source>
        <dbReference type="ARBA" id="ARBA00022475"/>
    </source>
</evidence>
<proteinExistence type="predicted"/>
<evidence type="ECO:0000313" key="8">
    <source>
        <dbReference type="Proteomes" id="UP000503840"/>
    </source>
</evidence>
<dbReference type="InterPro" id="IPR005598">
    <property type="entry name" value="ATP_synth_I"/>
</dbReference>
<feature type="transmembrane region" description="Helical" evidence="6">
    <location>
        <begin position="26"/>
        <end position="46"/>
    </location>
</feature>
<comment type="subcellular location">
    <subcellularLocation>
        <location evidence="1">Cell membrane</location>
        <topology evidence="1">Multi-pass membrane protein</topology>
    </subcellularLocation>
</comment>
<reference evidence="7 8" key="1">
    <citation type="submission" date="2020-05" db="EMBL/GenBank/DDBJ databases">
        <title>Draft genome sequence of Desulfovibrio sp. strain HN2T.</title>
        <authorList>
            <person name="Ueno A."/>
            <person name="Tamazawa S."/>
            <person name="Tamamura S."/>
            <person name="Murakami T."/>
            <person name="Kiyama T."/>
            <person name="Inomata H."/>
            <person name="Amano Y."/>
            <person name="Miyakawa K."/>
            <person name="Tamaki H."/>
            <person name="Naganuma T."/>
            <person name="Kaneko K."/>
        </authorList>
    </citation>
    <scope>NUCLEOTIDE SEQUENCE [LARGE SCALE GENOMIC DNA]</scope>
    <source>
        <strain evidence="7 8">HN2</strain>
    </source>
</reference>
<feature type="transmembrane region" description="Helical" evidence="6">
    <location>
        <begin position="84"/>
        <end position="108"/>
    </location>
</feature>
<dbReference type="Pfam" id="PF03899">
    <property type="entry name" value="ATP-synt_I"/>
    <property type="match status" value="1"/>
</dbReference>
<keyword evidence="2" id="KW-1003">Cell membrane</keyword>
<evidence type="ECO:0000256" key="6">
    <source>
        <dbReference type="SAM" id="Phobius"/>
    </source>
</evidence>
<name>A0A7J0BEH0_9BACT</name>